<dbReference type="GeneTree" id="ENSGT00390000011584"/>
<dbReference type="Ensembl" id="ENSAMET00000045197.1">
    <property type="protein sequence ID" value="ENSAMEP00000030263.1"/>
    <property type="gene ID" value="ENSAMEG00000012737.2"/>
</dbReference>
<dbReference type="AlphaFoldDB" id="A0A7N5JTY6"/>
<protein>
    <submittedName>
        <fullName evidence="1">Apolipoprotein C1</fullName>
    </submittedName>
</protein>
<name>A0A7N5JTY6_AILME</name>
<proteinExistence type="predicted"/>
<reference evidence="1" key="2">
    <citation type="submission" date="2025-08" db="UniProtKB">
        <authorList>
            <consortium name="Ensembl"/>
        </authorList>
    </citation>
    <scope>IDENTIFICATION</scope>
</reference>
<keyword evidence="2" id="KW-1185">Reference proteome</keyword>
<accession>A0A7N5JTY6</accession>
<gene>
    <name evidence="1" type="primary">APOC1</name>
</gene>
<evidence type="ECO:0000313" key="2">
    <source>
        <dbReference type="Proteomes" id="UP000008912"/>
    </source>
</evidence>
<sequence>MRLFLSLSVLVAVLAMVLEGTGFLRLSTK</sequence>
<evidence type="ECO:0000313" key="1">
    <source>
        <dbReference type="Ensembl" id="ENSAMEP00000030263.1"/>
    </source>
</evidence>
<dbReference type="Proteomes" id="UP000008912">
    <property type="component" value="Unassembled WGS sequence"/>
</dbReference>
<organism evidence="1 2">
    <name type="scientific">Ailuropoda melanoleuca</name>
    <name type="common">Giant panda</name>
    <dbReference type="NCBI Taxonomy" id="9646"/>
    <lineage>
        <taxon>Eukaryota</taxon>
        <taxon>Metazoa</taxon>
        <taxon>Chordata</taxon>
        <taxon>Craniata</taxon>
        <taxon>Vertebrata</taxon>
        <taxon>Euteleostomi</taxon>
        <taxon>Mammalia</taxon>
        <taxon>Eutheria</taxon>
        <taxon>Laurasiatheria</taxon>
        <taxon>Carnivora</taxon>
        <taxon>Caniformia</taxon>
        <taxon>Ursidae</taxon>
        <taxon>Ailuropoda</taxon>
    </lineage>
</organism>
<reference evidence="1" key="3">
    <citation type="submission" date="2025-09" db="UniProtKB">
        <authorList>
            <consortium name="Ensembl"/>
        </authorList>
    </citation>
    <scope>IDENTIFICATION</scope>
</reference>
<reference evidence="1 2" key="1">
    <citation type="journal article" date="2010" name="Nature">
        <title>The sequence and de novo assembly of the giant panda genome.</title>
        <authorList>
            <person name="Li R."/>
            <person name="Fan W."/>
            <person name="Tian G."/>
            <person name="Zhu H."/>
            <person name="He L."/>
            <person name="Cai J."/>
            <person name="Huang Q."/>
            <person name="Cai Q."/>
            <person name="Li B."/>
            <person name="Bai Y."/>
            <person name="Zhang Z."/>
            <person name="Zhang Y."/>
            <person name="Wang W."/>
            <person name="Li J."/>
            <person name="Wei F."/>
            <person name="Li H."/>
            <person name="Jian M."/>
            <person name="Li J."/>
            <person name="Zhang Z."/>
            <person name="Nielsen R."/>
            <person name="Li D."/>
            <person name="Gu W."/>
            <person name="Yang Z."/>
            <person name="Xuan Z."/>
            <person name="Ryder O.A."/>
            <person name="Leung F.C."/>
            <person name="Zhou Y."/>
            <person name="Cao J."/>
            <person name="Sun X."/>
            <person name="Fu Y."/>
            <person name="Fang X."/>
            <person name="Guo X."/>
            <person name="Wang B."/>
            <person name="Hou R."/>
            <person name="Shen F."/>
            <person name="Mu B."/>
            <person name="Ni P."/>
            <person name="Lin R."/>
            <person name="Qian W."/>
            <person name="Wang G."/>
            <person name="Yu C."/>
            <person name="Nie W."/>
            <person name="Wang J."/>
            <person name="Wu Z."/>
            <person name="Liang H."/>
            <person name="Min J."/>
            <person name="Wu Q."/>
            <person name="Cheng S."/>
            <person name="Ruan J."/>
            <person name="Wang M."/>
            <person name="Shi Z."/>
            <person name="Wen M."/>
            <person name="Liu B."/>
            <person name="Ren X."/>
            <person name="Zheng H."/>
            <person name="Dong D."/>
            <person name="Cook K."/>
            <person name="Shan G."/>
            <person name="Zhang H."/>
            <person name="Kosiol C."/>
            <person name="Xie X."/>
            <person name="Lu Z."/>
            <person name="Zheng H."/>
            <person name="Li Y."/>
            <person name="Steiner C.C."/>
            <person name="Lam T.T."/>
            <person name="Lin S."/>
            <person name="Zhang Q."/>
            <person name="Li G."/>
            <person name="Tian J."/>
            <person name="Gong T."/>
            <person name="Liu H."/>
            <person name="Zhang D."/>
            <person name="Fang L."/>
            <person name="Ye C."/>
            <person name="Zhang J."/>
            <person name="Hu W."/>
            <person name="Xu A."/>
            <person name="Ren Y."/>
            <person name="Zhang G."/>
            <person name="Bruford M.W."/>
            <person name="Li Q."/>
            <person name="Ma L."/>
            <person name="Guo Y."/>
            <person name="An N."/>
            <person name="Hu Y."/>
            <person name="Zheng Y."/>
            <person name="Shi Y."/>
            <person name="Li Z."/>
            <person name="Liu Q."/>
            <person name="Chen Y."/>
            <person name="Zhao J."/>
            <person name="Qu N."/>
            <person name="Zhao S."/>
            <person name="Tian F."/>
            <person name="Wang X."/>
            <person name="Wang H."/>
            <person name="Xu L."/>
            <person name="Liu X."/>
            <person name="Vinar T."/>
            <person name="Wang Y."/>
            <person name="Lam T.W."/>
            <person name="Yiu S.M."/>
            <person name="Liu S."/>
            <person name="Zhang H."/>
            <person name="Li D."/>
            <person name="Huang Y."/>
            <person name="Wang X."/>
            <person name="Yang G."/>
            <person name="Jiang Z."/>
            <person name="Wang J."/>
            <person name="Qin N."/>
            <person name="Li L."/>
            <person name="Li J."/>
            <person name="Bolund L."/>
            <person name="Kristiansen K."/>
            <person name="Wong G.K."/>
            <person name="Olson M."/>
            <person name="Zhang X."/>
            <person name="Li S."/>
            <person name="Yang H."/>
            <person name="Wang J."/>
            <person name="Wang J."/>
        </authorList>
    </citation>
    <scope>NUCLEOTIDE SEQUENCE [LARGE SCALE GENOMIC DNA]</scope>
</reference>